<evidence type="ECO:0000259" key="6">
    <source>
        <dbReference type="Pfam" id="PF14748"/>
    </source>
</evidence>
<comment type="caution">
    <text evidence="7">The sequence shown here is derived from an EMBL/GenBank/DDBJ whole genome shotgun (WGS) entry which is preliminary data.</text>
</comment>
<comment type="catalytic activity">
    <reaction evidence="4">
        <text>L-proline + NADP(+) = (S)-1-pyrroline-5-carboxylate + NADPH + 2 H(+)</text>
        <dbReference type="Rhea" id="RHEA:14109"/>
        <dbReference type="ChEBI" id="CHEBI:15378"/>
        <dbReference type="ChEBI" id="CHEBI:17388"/>
        <dbReference type="ChEBI" id="CHEBI:57783"/>
        <dbReference type="ChEBI" id="CHEBI:58349"/>
        <dbReference type="ChEBI" id="CHEBI:60039"/>
        <dbReference type="EC" id="1.5.1.2"/>
    </reaction>
</comment>
<dbReference type="Proteomes" id="UP000215377">
    <property type="component" value="Unassembled WGS sequence"/>
</dbReference>
<dbReference type="GO" id="GO:0005737">
    <property type="term" value="C:cytoplasm"/>
    <property type="evidence" value="ECO:0007669"/>
    <property type="project" value="UniProtKB-SubCell"/>
</dbReference>
<dbReference type="InterPro" id="IPR000304">
    <property type="entry name" value="Pyrroline-COOH_reductase"/>
</dbReference>
<evidence type="ECO:0000256" key="2">
    <source>
        <dbReference type="ARBA" id="ARBA00022857"/>
    </source>
</evidence>
<comment type="pathway">
    <text evidence="4">Amino-acid biosynthesis; L-proline biosynthesis; L-proline from L-glutamate 5-semialdehyde: step 1/1.</text>
</comment>
<protein>
    <recommendedName>
        <fullName evidence="4">Pyrroline-5-carboxylate reductase</fullName>
        <shortName evidence="4">P5C reductase</shortName>
        <shortName evidence="4">P5CR</shortName>
        <ecNumber evidence="4">1.5.1.2</ecNumber>
    </recommendedName>
    <alternativeName>
        <fullName evidence="4">PCA reductase</fullName>
    </alternativeName>
</protein>
<comment type="function">
    <text evidence="4">Catalyzes the reduction of 1-pyrroline-5-carboxylate (PCA) to L-proline.</text>
</comment>
<dbReference type="GO" id="GO:0055129">
    <property type="term" value="P:L-proline biosynthetic process"/>
    <property type="evidence" value="ECO:0007669"/>
    <property type="project" value="UniProtKB-UniRule"/>
</dbReference>
<accession>A0A225NDY5</accession>
<dbReference type="PANTHER" id="PTHR11645:SF0">
    <property type="entry name" value="PYRROLINE-5-CARBOXYLATE REDUCTASE 3"/>
    <property type="match status" value="1"/>
</dbReference>
<dbReference type="Gene3D" id="1.10.3730.10">
    <property type="entry name" value="ProC C-terminal domain-like"/>
    <property type="match status" value="1"/>
</dbReference>
<dbReference type="InterPro" id="IPR008927">
    <property type="entry name" value="6-PGluconate_DH-like_C_sf"/>
</dbReference>
<dbReference type="UniPathway" id="UPA00098">
    <property type="reaction ID" value="UER00361"/>
</dbReference>
<sequence length="264" mass="27383">MGPDRAIGIVGGTGMLGRAIADALLDRQVVSARQLWVANRSGAEGAFDDHPGVNMTTSHQAVADACDVILLVVPPASAASIAMDASERLVISVMAGVSIAQLGTFTCARRIIRAMSSPAAREGLAYSPWCASDDVTAGDRKSAVAIFEACGLTDEVESEAHIECFTAMTGPVPGFVAFYAKAMVDYAETQGIAPDIANRAVRQLFLGAGTLMSTGTMTPAEHVTQMINYAGTTAAGLQEMDRSSITKDIAKGLDAAVARTRSIG</sequence>
<dbReference type="EC" id="1.5.1.2" evidence="4"/>
<comment type="subcellular location">
    <subcellularLocation>
        <location evidence="4">Cytoplasm</location>
    </subcellularLocation>
</comment>
<evidence type="ECO:0000313" key="7">
    <source>
        <dbReference type="EMBL" id="OWU70447.1"/>
    </source>
</evidence>
<dbReference type="SUPFAM" id="SSF48179">
    <property type="entry name" value="6-phosphogluconate dehydrogenase C-terminal domain-like"/>
    <property type="match status" value="1"/>
</dbReference>
<dbReference type="GO" id="GO:0004735">
    <property type="term" value="F:pyrroline-5-carboxylate reductase activity"/>
    <property type="evidence" value="ECO:0007669"/>
    <property type="project" value="UniProtKB-UniRule"/>
</dbReference>
<reference evidence="7 8" key="1">
    <citation type="submission" date="2013-04" db="EMBL/GenBank/DDBJ databases">
        <title>Oceanicola sp. 22II1-22F33 Genome Sequencing.</title>
        <authorList>
            <person name="Lai Q."/>
            <person name="Li G."/>
            <person name="Shao Z."/>
        </authorList>
    </citation>
    <scope>NUCLEOTIDE SEQUENCE [LARGE SCALE GENOMIC DNA]</scope>
    <source>
        <strain evidence="7 8">22II1-22F33</strain>
    </source>
</reference>
<dbReference type="AlphaFoldDB" id="A0A225NDY5"/>
<comment type="similarity">
    <text evidence="1 4">Belongs to the pyrroline-5-carboxylate reductase family.</text>
</comment>
<gene>
    <name evidence="4" type="primary">proC</name>
    <name evidence="7" type="ORF">ATO3_20345</name>
</gene>
<dbReference type="InterPro" id="IPR028939">
    <property type="entry name" value="P5C_Rdtase_cat_N"/>
</dbReference>
<dbReference type="Pfam" id="PF03807">
    <property type="entry name" value="F420_oxidored"/>
    <property type="match status" value="1"/>
</dbReference>
<proteinExistence type="inferred from homology"/>
<dbReference type="Gene3D" id="3.40.50.720">
    <property type="entry name" value="NAD(P)-binding Rossmann-like Domain"/>
    <property type="match status" value="1"/>
</dbReference>
<dbReference type="InterPro" id="IPR036291">
    <property type="entry name" value="NAD(P)-bd_dom_sf"/>
</dbReference>
<keyword evidence="4" id="KW-0641">Proline biosynthesis</keyword>
<dbReference type="SUPFAM" id="SSF51735">
    <property type="entry name" value="NAD(P)-binding Rossmann-fold domains"/>
    <property type="match status" value="1"/>
</dbReference>
<keyword evidence="4" id="KW-0963">Cytoplasm</keyword>
<keyword evidence="2 4" id="KW-0521">NADP</keyword>
<keyword evidence="3 4" id="KW-0560">Oxidoreductase</keyword>
<dbReference type="Pfam" id="PF14748">
    <property type="entry name" value="P5CR_dimer"/>
    <property type="match status" value="1"/>
</dbReference>
<name>A0A225NDY5_9RHOB</name>
<evidence type="ECO:0000256" key="4">
    <source>
        <dbReference type="HAMAP-Rule" id="MF_01925"/>
    </source>
</evidence>
<dbReference type="HAMAP" id="MF_01925">
    <property type="entry name" value="P5C_reductase"/>
    <property type="match status" value="1"/>
</dbReference>
<feature type="domain" description="Pyrroline-5-carboxylate reductase catalytic N-terminal" evidence="5">
    <location>
        <begin position="7"/>
        <end position="96"/>
    </location>
</feature>
<feature type="domain" description="Pyrroline-5-carboxylate reductase dimerisation" evidence="6">
    <location>
        <begin position="159"/>
        <end position="262"/>
    </location>
</feature>
<dbReference type="EMBL" id="AQQR01000012">
    <property type="protein sequence ID" value="OWU70447.1"/>
    <property type="molecule type" value="Genomic_DNA"/>
</dbReference>
<comment type="catalytic activity">
    <reaction evidence="4">
        <text>L-proline + NAD(+) = (S)-1-pyrroline-5-carboxylate + NADH + 2 H(+)</text>
        <dbReference type="Rhea" id="RHEA:14105"/>
        <dbReference type="ChEBI" id="CHEBI:15378"/>
        <dbReference type="ChEBI" id="CHEBI:17388"/>
        <dbReference type="ChEBI" id="CHEBI:57540"/>
        <dbReference type="ChEBI" id="CHEBI:57945"/>
        <dbReference type="ChEBI" id="CHEBI:60039"/>
        <dbReference type="EC" id="1.5.1.2"/>
    </reaction>
</comment>
<evidence type="ECO:0000259" key="5">
    <source>
        <dbReference type="Pfam" id="PF03807"/>
    </source>
</evidence>
<keyword evidence="8" id="KW-1185">Reference proteome</keyword>
<evidence type="ECO:0000256" key="3">
    <source>
        <dbReference type="ARBA" id="ARBA00023002"/>
    </source>
</evidence>
<dbReference type="PIRSF" id="PIRSF000193">
    <property type="entry name" value="Pyrrol-5-carb_rd"/>
    <property type="match status" value="1"/>
</dbReference>
<dbReference type="InterPro" id="IPR029036">
    <property type="entry name" value="P5CR_dimer"/>
</dbReference>
<keyword evidence="4" id="KW-0028">Amino-acid biosynthesis</keyword>
<organism evidence="7 8">
    <name type="scientific">Marinibacterium profundimaris</name>
    <dbReference type="NCBI Taxonomy" id="1679460"/>
    <lineage>
        <taxon>Bacteria</taxon>
        <taxon>Pseudomonadati</taxon>
        <taxon>Pseudomonadota</taxon>
        <taxon>Alphaproteobacteria</taxon>
        <taxon>Rhodobacterales</taxon>
        <taxon>Paracoccaceae</taxon>
        <taxon>Marinibacterium</taxon>
    </lineage>
</organism>
<evidence type="ECO:0000256" key="1">
    <source>
        <dbReference type="ARBA" id="ARBA00005525"/>
    </source>
</evidence>
<evidence type="ECO:0000313" key="8">
    <source>
        <dbReference type="Proteomes" id="UP000215377"/>
    </source>
</evidence>
<dbReference type="PANTHER" id="PTHR11645">
    <property type="entry name" value="PYRROLINE-5-CARBOXYLATE REDUCTASE"/>
    <property type="match status" value="1"/>
</dbReference>